<dbReference type="InterPro" id="IPR036388">
    <property type="entry name" value="WH-like_DNA-bd_sf"/>
</dbReference>
<dbReference type="Gene3D" id="1.10.10.10">
    <property type="entry name" value="Winged helix-like DNA-binding domain superfamily/Winged helix DNA-binding domain"/>
    <property type="match status" value="1"/>
</dbReference>
<dbReference type="CDD" id="cd00103">
    <property type="entry name" value="IRF"/>
    <property type="match status" value="1"/>
</dbReference>
<dbReference type="GO" id="GO:0005634">
    <property type="term" value="C:nucleus"/>
    <property type="evidence" value="ECO:0007669"/>
    <property type="project" value="UniProtKB-SubCell"/>
</dbReference>
<evidence type="ECO:0000256" key="1">
    <source>
        <dbReference type="ARBA" id="ARBA00004123"/>
    </source>
</evidence>
<dbReference type="InterPro" id="IPR008984">
    <property type="entry name" value="SMAD_FHA_dom_sf"/>
</dbReference>
<reference evidence="7" key="1">
    <citation type="submission" date="2016-05" db="EMBL/GenBank/DDBJ databases">
        <authorList>
            <person name="Lavstsen T."/>
            <person name="Jespersen J.S."/>
        </authorList>
    </citation>
    <scope>NUCLEOTIDE SEQUENCE</scope>
    <source>
        <tissue evidence="7">Brain</tissue>
    </source>
</reference>
<dbReference type="Gene3D" id="2.60.200.10">
    <property type="match status" value="1"/>
</dbReference>
<dbReference type="PANTHER" id="PTHR11949">
    <property type="entry name" value="INTERFERON REGULATORY FACTOR"/>
    <property type="match status" value="1"/>
</dbReference>
<dbReference type="GO" id="GO:0045893">
    <property type="term" value="P:positive regulation of DNA-templated transcription"/>
    <property type="evidence" value="ECO:0007669"/>
    <property type="project" value="UniProtKB-ARBA"/>
</dbReference>
<evidence type="ECO:0000259" key="6">
    <source>
        <dbReference type="PROSITE" id="PS51507"/>
    </source>
</evidence>
<dbReference type="SUPFAM" id="SSF46785">
    <property type="entry name" value="Winged helix' DNA-binding domain"/>
    <property type="match status" value="1"/>
</dbReference>
<reference evidence="7" key="2">
    <citation type="submission" date="2016-06" db="EMBL/GenBank/DDBJ databases">
        <title>The genome of a short-lived fish provides insights into sex chromosome evolution and the genetic control of aging.</title>
        <authorList>
            <person name="Reichwald K."/>
            <person name="Felder M."/>
            <person name="Petzold A."/>
            <person name="Koch P."/>
            <person name="Groth M."/>
            <person name="Platzer M."/>
        </authorList>
    </citation>
    <scope>NUCLEOTIDE SEQUENCE</scope>
    <source>
        <tissue evidence="7">Brain</tissue>
    </source>
</reference>
<evidence type="ECO:0000256" key="5">
    <source>
        <dbReference type="ARBA" id="ARBA00023242"/>
    </source>
</evidence>
<dbReference type="GO" id="GO:0002376">
    <property type="term" value="P:immune system process"/>
    <property type="evidence" value="ECO:0007669"/>
    <property type="project" value="TreeGrafter"/>
</dbReference>
<dbReference type="PROSITE" id="PS51507">
    <property type="entry name" value="IRF_2"/>
    <property type="match status" value="1"/>
</dbReference>
<keyword evidence="3" id="KW-0238">DNA-binding</keyword>
<keyword evidence="4" id="KW-0804">Transcription</keyword>
<proteinExistence type="predicted"/>
<dbReference type="PROSITE" id="PS00601">
    <property type="entry name" value="IRF_1"/>
    <property type="match status" value="1"/>
</dbReference>
<evidence type="ECO:0000256" key="3">
    <source>
        <dbReference type="ARBA" id="ARBA00023125"/>
    </source>
</evidence>
<dbReference type="InterPro" id="IPR017855">
    <property type="entry name" value="SMAD-like_dom_sf"/>
</dbReference>
<dbReference type="SUPFAM" id="SSF49879">
    <property type="entry name" value="SMAD/FHA domain"/>
    <property type="match status" value="1"/>
</dbReference>
<evidence type="ECO:0000256" key="4">
    <source>
        <dbReference type="ARBA" id="ARBA00023163"/>
    </source>
</evidence>
<comment type="subcellular location">
    <subcellularLocation>
        <location evidence="1">Nucleus</location>
    </subcellularLocation>
</comment>
<dbReference type="PRINTS" id="PR00267">
    <property type="entry name" value="INTFRNREGFCT"/>
</dbReference>
<keyword evidence="2" id="KW-0805">Transcription regulation</keyword>
<name>A0A1A7WZ38_9TELE</name>
<gene>
    <name evidence="7" type="primary">IRF3</name>
</gene>
<feature type="domain" description="IRF tryptophan pentad repeat" evidence="6">
    <location>
        <begin position="5"/>
        <end position="107"/>
    </location>
</feature>
<evidence type="ECO:0000313" key="7">
    <source>
        <dbReference type="EMBL" id="SBP10965.1"/>
    </source>
</evidence>
<dbReference type="InterPro" id="IPR036390">
    <property type="entry name" value="WH_DNA-bd_sf"/>
</dbReference>
<dbReference type="GO" id="GO:0000981">
    <property type="term" value="F:DNA-binding transcription factor activity, RNA polymerase II-specific"/>
    <property type="evidence" value="ECO:0007669"/>
    <property type="project" value="TreeGrafter"/>
</dbReference>
<dbReference type="InterPro" id="IPR001346">
    <property type="entry name" value="Interferon_reg_fact_DNA-bd_dom"/>
</dbReference>
<dbReference type="GO" id="GO:0000978">
    <property type="term" value="F:RNA polymerase II cis-regulatory region sequence-specific DNA binding"/>
    <property type="evidence" value="ECO:0007669"/>
    <property type="project" value="TreeGrafter"/>
</dbReference>
<keyword evidence="5" id="KW-0539">Nucleus</keyword>
<organism evidence="7">
    <name type="scientific">Iconisemion striatum</name>
    <dbReference type="NCBI Taxonomy" id="60296"/>
    <lineage>
        <taxon>Eukaryota</taxon>
        <taxon>Metazoa</taxon>
        <taxon>Chordata</taxon>
        <taxon>Craniata</taxon>
        <taxon>Vertebrata</taxon>
        <taxon>Euteleostomi</taxon>
        <taxon>Actinopterygii</taxon>
        <taxon>Neopterygii</taxon>
        <taxon>Teleostei</taxon>
        <taxon>Neoteleostei</taxon>
        <taxon>Acanthomorphata</taxon>
        <taxon>Ovalentaria</taxon>
        <taxon>Atherinomorphae</taxon>
        <taxon>Cyprinodontiformes</taxon>
        <taxon>Nothobranchiidae</taxon>
        <taxon>Iconisemion</taxon>
    </lineage>
</organism>
<accession>A0A1A7WZ38</accession>
<dbReference type="AlphaFoldDB" id="A0A1A7WZ38"/>
<dbReference type="Pfam" id="PF00605">
    <property type="entry name" value="IRF"/>
    <property type="match status" value="1"/>
</dbReference>
<dbReference type="PANTHER" id="PTHR11949:SF1">
    <property type="entry name" value="INTERFERON REGULATORY FACTOR 3"/>
    <property type="match status" value="1"/>
</dbReference>
<protein>
    <submittedName>
        <fullName evidence="7">Interferon regulatory factor 3</fullName>
    </submittedName>
</protein>
<dbReference type="InterPro" id="IPR019817">
    <property type="entry name" value="Interferon_reg_fac_CS"/>
</dbReference>
<sequence>MAHPRPLLIPWLREKIDSGSYPGVQWTNHERTEFSIPWKHALRQDSSDSDVLIFKAWAEVSGSGQAHGDSSVWKRNFRSALRAKGFKLVTDNKNDAANPHKVFHWPAEARSGANSSAGSQEQDVAIFFNDFNEPHNHVPDLDEALFLPPEVAMADYPLNHDILQECLKELNISPGIEGTAGFKPPSEQQQLQDQFVIGGHPLPGQQQDPVIFVGAVCETGLPEQPPCVMVGAVGGDYDDGQYAAQFLSTVNKTRDGDSFKTQFRITVFYRGVEVAKQQVDNEAGFRLVYRRLSMNTSSVCTQSMLTPRLCSESGCRGTVSSTSRHWRGSADSRFTV</sequence>
<dbReference type="EMBL" id="HADW01009565">
    <property type="protein sequence ID" value="SBP10965.1"/>
    <property type="molecule type" value="Transcribed_RNA"/>
</dbReference>
<dbReference type="SMART" id="SM00348">
    <property type="entry name" value="IRF"/>
    <property type="match status" value="1"/>
</dbReference>
<evidence type="ECO:0000256" key="2">
    <source>
        <dbReference type="ARBA" id="ARBA00023015"/>
    </source>
</evidence>